<feature type="compositionally biased region" description="Basic and acidic residues" evidence="1">
    <location>
        <begin position="1"/>
        <end position="15"/>
    </location>
</feature>
<gene>
    <name evidence="3" type="ORF">OUY22_34155</name>
</gene>
<organism evidence="3 4">
    <name type="scientific">Nonomuraea corallina</name>
    <dbReference type="NCBI Taxonomy" id="2989783"/>
    <lineage>
        <taxon>Bacteria</taxon>
        <taxon>Bacillati</taxon>
        <taxon>Actinomycetota</taxon>
        <taxon>Actinomycetes</taxon>
        <taxon>Streptosporangiales</taxon>
        <taxon>Streptosporangiaceae</taxon>
        <taxon>Nonomuraea</taxon>
    </lineage>
</organism>
<name>A0ABT4SNA3_9ACTN</name>
<evidence type="ECO:0000256" key="2">
    <source>
        <dbReference type="SAM" id="Phobius"/>
    </source>
</evidence>
<comment type="caution">
    <text evidence="3">The sequence shown here is derived from an EMBL/GenBank/DDBJ whole genome shotgun (WGS) entry which is preliminary data.</text>
</comment>
<feature type="region of interest" description="Disordered" evidence="1">
    <location>
        <begin position="1"/>
        <end position="64"/>
    </location>
</feature>
<dbReference type="RefSeq" id="WP_270159417.1">
    <property type="nucleotide sequence ID" value="NZ_JAPNNL010000240.1"/>
</dbReference>
<keyword evidence="2" id="KW-1133">Transmembrane helix</keyword>
<accession>A0ABT4SNA3</accession>
<sequence>MNPDHPRRPDPDMTIRHRRDAPAPPPRRRDTPPDQASTTPSGKTAPSQDSDRTQSLDYTPDLLPDVAYEPSRTARRGWRWLYVVGGLLLLVVAVAVAVLLSASS</sequence>
<feature type="compositionally biased region" description="Polar residues" evidence="1">
    <location>
        <begin position="37"/>
        <end position="48"/>
    </location>
</feature>
<evidence type="ECO:0000313" key="4">
    <source>
        <dbReference type="Proteomes" id="UP001144036"/>
    </source>
</evidence>
<feature type="transmembrane region" description="Helical" evidence="2">
    <location>
        <begin position="80"/>
        <end position="102"/>
    </location>
</feature>
<reference evidence="3" key="1">
    <citation type="submission" date="2022-11" db="EMBL/GenBank/DDBJ databases">
        <title>Nonomuraea corallina sp. nov., a new species of the genus Nonomuraea isolated from sea side sediment in Thai sea.</title>
        <authorList>
            <person name="Ngamcharungchit C."/>
            <person name="Matsumoto A."/>
            <person name="Suriyachadkun C."/>
            <person name="Panbangred W."/>
            <person name="Inahashi Y."/>
            <person name="Intra B."/>
        </authorList>
    </citation>
    <scope>NUCLEOTIDE SEQUENCE</scope>
    <source>
        <strain evidence="3">MCN248</strain>
    </source>
</reference>
<proteinExistence type="predicted"/>
<dbReference type="EMBL" id="JAPNNL010000240">
    <property type="protein sequence ID" value="MDA0638478.1"/>
    <property type="molecule type" value="Genomic_DNA"/>
</dbReference>
<evidence type="ECO:0000313" key="3">
    <source>
        <dbReference type="EMBL" id="MDA0638478.1"/>
    </source>
</evidence>
<keyword evidence="2" id="KW-0812">Transmembrane</keyword>
<keyword evidence="4" id="KW-1185">Reference proteome</keyword>
<evidence type="ECO:0000256" key="1">
    <source>
        <dbReference type="SAM" id="MobiDB-lite"/>
    </source>
</evidence>
<protein>
    <submittedName>
        <fullName evidence="3">Uncharacterized protein</fullName>
    </submittedName>
</protein>
<dbReference type="Proteomes" id="UP001144036">
    <property type="component" value="Unassembled WGS sequence"/>
</dbReference>
<keyword evidence="2" id="KW-0472">Membrane</keyword>